<comment type="subcellular location">
    <subcellularLocation>
        <location evidence="1">Cell membrane</location>
        <topology evidence="1">Multi-pass membrane protein</topology>
    </subcellularLocation>
</comment>
<dbReference type="OrthoDB" id="204872at2157"/>
<dbReference type="PANTHER" id="PTHR30213">
    <property type="entry name" value="INNER MEMBRANE PROTEIN YHJD"/>
    <property type="match status" value="1"/>
</dbReference>
<keyword evidence="4 6" id="KW-1133">Transmembrane helix</keyword>
<dbReference type="PIRSF" id="PIRSF035875">
    <property type="entry name" value="RNase_BN"/>
    <property type="match status" value="1"/>
</dbReference>
<dbReference type="AlphaFoldDB" id="A0A2I8VG28"/>
<dbReference type="Pfam" id="PF03631">
    <property type="entry name" value="Virul_fac_BrkB"/>
    <property type="match status" value="1"/>
</dbReference>
<keyword evidence="3 6" id="KW-0812">Transmembrane</keyword>
<feature type="transmembrane region" description="Helical" evidence="6">
    <location>
        <begin position="223"/>
        <end position="244"/>
    </location>
</feature>
<evidence type="ECO:0000313" key="7">
    <source>
        <dbReference type="EMBL" id="AUV80883.1"/>
    </source>
</evidence>
<dbReference type="Proteomes" id="UP000236584">
    <property type="component" value="Chromosome"/>
</dbReference>
<feature type="transmembrane region" description="Helical" evidence="6">
    <location>
        <begin position="256"/>
        <end position="280"/>
    </location>
</feature>
<protein>
    <submittedName>
        <fullName evidence="7">YihY/virulence factor BrkB family protein</fullName>
    </submittedName>
</protein>
<dbReference type="InterPro" id="IPR017039">
    <property type="entry name" value="Virul_fac_BrkB"/>
</dbReference>
<keyword evidence="5 6" id="KW-0472">Membrane</keyword>
<feature type="transmembrane region" description="Helical" evidence="6">
    <location>
        <begin position="58"/>
        <end position="77"/>
    </location>
</feature>
<evidence type="ECO:0000313" key="8">
    <source>
        <dbReference type="Proteomes" id="UP000236584"/>
    </source>
</evidence>
<organism evidence="7 8">
    <name type="scientific">Salinigranum rubrum</name>
    <dbReference type="NCBI Taxonomy" id="755307"/>
    <lineage>
        <taxon>Archaea</taxon>
        <taxon>Methanobacteriati</taxon>
        <taxon>Methanobacteriota</taxon>
        <taxon>Stenosarchaea group</taxon>
        <taxon>Halobacteria</taxon>
        <taxon>Halobacteriales</taxon>
        <taxon>Haloferacaceae</taxon>
        <taxon>Salinigranum</taxon>
    </lineage>
</organism>
<accession>A0A2I8VG28</accession>
<proteinExistence type="predicted"/>
<feature type="transmembrane region" description="Helical" evidence="6">
    <location>
        <begin position="188"/>
        <end position="211"/>
    </location>
</feature>
<gene>
    <name evidence="7" type="ORF">C2R22_03755</name>
</gene>
<keyword evidence="2" id="KW-1003">Cell membrane</keyword>
<evidence type="ECO:0000256" key="1">
    <source>
        <dbReference type="ARBA" id="ARBA00004651"/>
    </source>
</evidence>
<dbReference type="KEGG" id="srub:C2R22_03755"/>
<evidence type="ECO:0000256" key="5">
    <source>
        <dbReference type="ARBA" id="ARBA00023136"/>
    </source>
</evidence>
<keyword evidence="8" id="KW-1185">Reference proteome</keyword>
<dbReference type="EMBL" id="CP026309">
    <property type="protein sequence ID" value="AUV80883.1"/>
    <property type="molecule type" value="Genomic_DNA"/>
</dbReference>
<evidence type="ECO:0000256" key="4">
    <source>
        <dbReference type="ARBA" id="ARBA00022989"/>
    </source>
</evidence>
<dbReference type="PANTHER" id="PTHR30213:SF0">
    <property type="entry name" value="UPF0761 MEMBRANE PROTEIN YIHY"/>
    <property type="match status" value="1"/>
</dbReference>
<feature type="transmembrane region" description="Helical" evidence="6">
    <location>
        <begin position="157"/>
        <end position="182"/>
    </location>
</feature>
<evidence type="ECO:0000256" key="3">
    <source>
        <dbReference type="ARBA" id="ARBA00022692"/>
    </source>
</evidence>
<name>A0A2I8VG28_9EURY</name>
<sequence length="301" mass="31827">MDVGGGRRGDGCRATTHRFYTSLENVYDVRQQSRASTVIRSTVAVVRERHVTADAAGLAYYAFNSLVPLLVLAYAALTTFGTVPALAHALELVTGVSAGEFEGVISQLGGSGAGRIRAVTLALVISVWSTHRMFRAVDSIFAEVYGVRRERSTTRGFLDSTLVLVTVTVGVAVMAGLGVALAVRVSGLLWLGLGPVVLWLSLAVVFVPMYYVLSGPDVSVAEIAPGAAFAASVWTVSLLVFRLYLTTSETVELYGIAGAVLLVLTWLYVGSFALLVGVVLNAVRAGRVDVDEAWVPGETDA</sequence>
<evidence type="ECO:0000256" key="2">
    <source>
        <dbReference type="ARBA" id="ARBA00022475"/>
    </source>
</evidence>
<evidence type="ECO:0000256" key="6">
    <source>
        <dbReference type="SAM" id="Phobius"/>
    </source>
</evidence>
<dbReference type="GO" id="GO:0005886">
    <property type="term" value="C:plasma membrane"/>
    <property type="evidence" value="ECO:0007669"/>
    <property type="project" value="UniProtKB-SubCell"/>
</dbReference>
<reference evidence="7 8" key="1">
    <citation type="submission" date="2018-01" db="EMBL/GenBank/DDBJ databases">
        <title>Complete genome sequence of Salinigranum rubrum GX10T, an extremely halophilic archaeon isolated from a marine solar saltern.</title>
        <authorList>
            <person name="Han S."/>
        </authorList>
    </citation>
    <scope>NUCLEOTIDE SEQUENCE [LARGE SCALE GENOMIC DNA]</scope>
    <source>
        <strain evidence="7 8">GX10</strain>
    </source>
</reference>